<feature type="compositionally biased region" description="Polar residues" evidence="11">
    <location>
        <begin position="721"/>
        <end position="733"/>
    </location>
</feature>
<feature type="compositionally biased region" description="Low complexity" evidence="11">
    <location>
        <begin position="542"/>
        <end position="558"/>
    </location>
</feature>
<dbReference type="PRINTS" id="PR00056">
    <property type="entry name" value="HSFDOMAIN"/>
</dbReference>
<evidence type="ECO:0000256" key="10">
    <source>
        <dbReference type="RuleBase" id="RU004020"/>
    </source>
</evidence>
<dbReference type="AlphaFoldDB" id="A0A9P8T8I4"/>
<keyword evidence="5" id="KW-0539">Nucleus</keyword>
<feature type="compositionally biased region" description="Polar residues" evidence="11">
    <location>
        <begin position="215"/>
        <end position="233"/>
    </location>
</feature>
<name>A0A9P8T8I4_9ASCO</name>
<dbReference type="FunFam" id="1.10.10.10:FF:000027">
    <property type="entry name" value="Heat shock transcription factor 1"/>
    <property type="match status" value="1"/>
</dbReference>
<dbReference type="InterPro" id="IPR036388">
    <property type="entry name" value="WH-like_DNA-bd_sf"/>
</dbReference>
<evidence type="ECO:0000256" key="1">
    <source>
        <dbReference type="ARBA" id="ARBA00004123"/>
    </source>
</evidence>
<feature type="region of interest" description="Disordered" evidence="11">
    <location>
        <begin position="210"/>
        <end position="233"/>
    </location>
</feature>
<dbReference type="PROSITE" id="PS00434">
    <property type="entry name" value="HSF_DOMAIN"/>
    <property type="match status" value="1"/>
</dbReference>
<evidence type="ECO:0000313" key="13">
    <source>
        <dbReference type="EMBL" id="KAH3669559.1"/>
    </source>
</evidence>
<protein>
    <recommendedName>
        <fullName evidence="8">Heat shock transcription factor</fullName>
    </recommendedName>
    <alternativeName>
        <fullName evidence="9">Heat shock factor protein</fullName>
    </alternativeName>
</protein>
<feature type="compositionally biased region" description="Low complexity" evidence="11">
    <location>
        <begin position="274"/>
        <end position="314"/>
    </location>
</feature>
<dbReference type="PANTHER" id="PTHR10015">
    <property type="entry name" value="HEAT SHOCK TRANSCRIPTION FACTOR"/>
    <property type="match status" value="1"/>
</dbReference>
<organism evidence="13 14">
    <name type="scientific">Wickerhamomyces mucosus</name>
    <dbReference type="NCBI Taxonomy" id="1378264"/>
    <lineage>
        <taxon>Eukaryota</taxon>
        <taxon>Fungi</taxon>
        <taxon>Dikarya</taxon>
        <taxon>Ascomycota</taxon>
        <taxon>Saccharomycotina</taxon>
        <taxon>Saccharomycetes</taxon>
        <taxon>Phaffomycetales</taxon>
        <taxon>Wickerhamomycetaceae</taxon>
        <taxon>Wickerhamomyces</taxon>
    </lineage>
</organism>
<feature type="compositionally biased region" description="Polar residues" evidence="11">
    <location>
        <begin position="632"/>
        <end position="659"/>
    </location>
</feature>
<dbReference type="Proteomes" id="UP000769528">
    <property type="component" value="Unassembled WGS sequence"/>
</dbReference>
<accession>A0A9P8T8I4</accession>
<feature type="compositionally biased region" description="Polar residues" evidence="11">
    <location>
        <begin position="611"/>
        <end position="621"/>
    </location>
</feature>
<feature type="compositionally biased region" description="Polar residues" evidence="11">
    <location>
        <begin position="815"/>
        <end position="826"/>
    </location>
</feature>
<dbReference type="SMART" id="SM00415">
    <property type="entry name" value="HSF"/>
    <property type="match status" value="1"/>
</dbReference>
<comment type="subcellular location">
    <subcellularLocation>
        <location evidence="1">Nucleus</location>
    </subcellularLocation>
</comment>
<evidence type="ECO:0000256" key="9">
    <source>
        <dbReference type="ARBA" id="ARBA00084017"/>
    </source>
</evidence>
<evidence type="ECO:0000256" key="8">
    <source>
        <dbReference type="ARBA" id="ARBA00068818"/>
    </source>
</evidence>
<evidence type="ECO:0000256" key="2">
    <source>
        <dbReference type="ARBA" id="ARBA00023015"/>
    </source>
</evidence>
<feature type="region of interest" description="Disordered" evidence="11">
    <location>
        <begin position="439"/>
        <end position="522"/>
    </location>
</feature>
<evidence type="ECO:0000256" key="6">
    <source>
        <dbReference type="ARBA" id="ARBA00059868"/>
    </source>
</evidence>
<dbReference type="GO" id="GO:0003700">
    <property type="term" value="F:DNA-binding transcription factor activity"/>
    <property type="evidence" value="ECO:0007669"/>
    <property type="project" value="InterPro"/>
</dbReference>
<comment type="subunit">
    <text evidence="7">Homotrimer. Homotrimerization increases the affinity of HSF1 to DNA.</text>
</comment>
<feature type="compositionally biased region" description="Polar residues" evidence="11">
    <location>
        <begin position="456"/>
        <end position="465"/>
    </location>
</feature>
<feature type="region of interest" description="Disordered" evidence="11">
    <location>
        <begin position="274"/>
        <end position="321"/>
    </location>
</feature>
<feature type="domain" description="HSF-type DNA-binding" evidence="12">
    <location>
        <begin position="148"/>
        <end position="172"/>
    </location>
</feature>
<comment type="function">
    <text evidence="6">DNA-binding transcription factor that specifically binds heat shock promoter elements (HSE) and activates transcription.</text>
</comment>
<feature type="compositionally biased region" description="Low complexity" evidence="11">
    <location>
        <begin position="802"/>
        <end position="814"/>
    </location>
</feature>
<keyword evidence="4" id="KW-0804">Transcription</keyword>
<keyword evidence="2" id="KW-0805">Transcription regulation</keyword>
<proteinExistence type="inferred from homology"/>
<gene>
    <name evidence="13" type="ORF">WICMUC_004981</name>
</gene>
<dbReference type="GO" id="GO:0043565">
    <property type="term" value="F:sequence-specific DNA binding"/>
    <property type="evidence" value="ECO:0007669"/>
    <property type="project" value="InterPro"/>
</dbReference>
<dbReference type="SUPFAM" id="SSF81995">
    <property type="entry name" value="beta-sandwich domain of Sec23/24"/>
    <property type="match status" value="1"/>
</dbReference>
<dbReference type="GO" id="GO:0032993">
    <property type="term" value="C:protein-DNA complex"/>
    <property type="evidence" value="ECO:0007669"/>
    <property type="project" value="UniProtKB-ARBA"/>
</dbReference>
<dbReference type="SUPFAM" id="SSF46785">
    <property type="entry name" value="Winged helix' DNA-binding domain"/>
    <property type="match status" value="1"/>
</dbReference>
<evidence type="ECO:0000313" key="14">
    <source>
        <dbReference type="Proteomes" id="UP000769528"/>
    </source>
</evidence>
<keyword evidence="14" id="KW-1185">Reference proteome</keyword>
<keyword evidence="3" id="KW-0238">DNA-binding</keyword>
<evidence type="ECO:0000256" key="5">
    <source>
        <dbReference type="ARBA" id="ARBA00023242"/>
    </source>
</evidence>
<feature type="compositionally biased region" description="Polar residues" evidence="11">
    <location>
        <begin position="780"/>
        <end position="792"/>
    </location>
</feature>
<feature type="compositionally biased region" description="Low complexity" evidence="11">
    <location>
        <begin position="734"/>
        <end position="775"/>
    </location>
</feature>
<comment type="similarity">
    <text evidence="10">Belongs to the HSF family.</text>
</comment>
<dbReference type="EMBL" id="JAEUBF010001330">
    <property type="protein sequence ID" value="KAH3669559.1"/>
    <property type="molecule type" value="Genomic_DNA"/>
</dbReference>
<dbReference type="PANTHER" id="PTHR10015:SF396">
    <property type="entry name" value="FLOCCULATION SUPPRESSION PROTEIN"/>
    <property type="match status" value="1"/>
</dbReference>
<feature type="compositionally biased region" description="Polar residues" evidence="11">
    <location>
        <begin position="679"/>
        <end position="689"/>
    </location>
</feature>
<sequence length="868" mass="98057">MIISQEGSKITSYTNKPHDIVPSTSIVEPVQAQAVVTAVATAVPTTTTNTDNINKNENGNDNNVIIVPDNNNITSNNVLNSSDSSSNLKKDSKKEVTILPSNAKGLNTVFIHKLYNMLEDNDLKHLIWWSKKSDSFFIVPGEEFSKALPQYFKHTNVASFVRQLNMYGFHKVSDSNNTSNFTNETTTWEFRHSSGNFRKGDVDGLKTIKRRSSKHSNGPATNNSNNGMKTTSSSHMDLISDVESGSEKKLSIHTDTSDLNHHSHNHNQTYFNPQQQQYQHQHQQQSQQPQPQPQHQHLQYQQFQQYQHQQQPNQSNLINNPNIPESLLQVRLSELDHKLTASKHEHAKLQSKYDVVIDDLSHNDKDLVSILDLFQRLIRSNIPETNNSDEISSPRQRDEGYLKSKLNGNDYKHLIELDHDLNNFKNRILKRLSSKDFNNNSQNVSNNQGNNFNFAPSYQSNQIPKSNPPNNAPPLQQPHQSSDQPPLPLPPPPPHSQQQQQQHPGPQSPNQSSIPIAYPYPYSQPSYPPQYLPQYYSQYQHQYYPQNPPYQSTYDQPPYGQPPYGQPHYGQPPYEQPPYEQLPHAQPPFGQSQAPPMSYQPIVHNPFYPDRQSSNSSTSRHLSIAHDPLHSGVQNNNSTTLSNRKSLSGSTSNPDTPVGQTGGYFADQSTQSQSSQLQPNHTTPSQYQISRKKRPGSLPVAIPSAQHSLRGEPNRKRKRNSSTTSIDGSKSTNPSSLQPHLQQSQQLPSDVLRHQQQAQQQQAQQQQQQQQPQVQRHSSHQLNAQRQSQKPNQSISSEEKSQQQQYQQPIPRKSLSASSVPQSSFQVGVGRRQSASPNTEVGSKRESVYSLLNPDRSSAKSPFKKPRT</sequence>
<reference evidence="13" key="2">
    <citation type="submission" date="2021-01" db="EMBL/GenBank/DDBJ databases">
        <authorList>
            <person name="Schikora-Tamarit M.A."/>
        </authorList>
    </citation>
    <scope>NUCLEOTIDE SEQUENCE</scope>
    <source>
        <strain evidence="13">CBS6341</strain>
    </source>
</reference>
<evidence type="ECO:0000256" key="4">
    <source>
        <dbReference type="ARBA" id="ARBA00023163"/>
    </source>
</evidence>
<feature type="compositionally biased region" description="Pro residues" evidence="11">
    <location>
        <begin position="485"/>
        <end position="495"/>
    </location>
</feature>
<comment type="caution">
    <text evidence="13">The sequence shown here is derived from an EMBL/GenBank/DDBJ whole genome shotgun (WGS) entry which is preliminary data.</text>
</comment>
<evidence type="ECO:0000259" key="12">
    <source>
        <dbReference type="PROSITE" id="PS00434"/>
    </source>
</evidence>
<dbReference type="OrthoDB" id="60033at2759"/>
<dbReference type="InterPro" id="IPR000232">
    <property type="entry name" value="HSF_DNA-bd"/>
</dbReference>
<reference evidence="13" key="1">
    <citation type="journal article" date="2021" name="Open Biol.">
        <title>Shared evolutionary footprints suggest mitochondrial oxidative damage underlies multiple complex I losses in fungi.</title>
        <authorList>
            <person name="Schikora-Tamarit M.A."/>
            <person name="Marcet-Houben M."/>
            <person name="Nosek J."/>
            <person name="Gabaldon T."/>
        </authorList>
    </citation>
    <scope>NUCLEOTIDE SEQUENCE</scope>
    <source>
        <strain evidence="13">CBS6341</strain>
    </source>
</reference>
<dbReference type="InterPro" id="IPR036390">
    <property type="entry name" value="WH_DNA-bd_sf"/>
</dbReference>
<dbReference type="Gene3D" id="1.10.10.10">
    <property type="entry name" value="Winged helix-like DNA-binding domain superfamily/Winged helix DNA-binding domain"/>
    <property type="match status" value="1"/>
</dbReference>
<dbReference type="GO" id="GO:0005634">
    <property type="term" value="C:nucleus"/>
    <property type="evidence" value="ECO:0007669"/>
    <property type="project" value="UniProtKB-SubCell"/>
</dbReference>
<evidence type="ECO:0000256" key="3">
    <source>
        <dbReference type="ARBA" id="ARBA00023125"/>
    </source>
</evidence>
<feature type="compositionally biased region" description="Low complexity" evidence="11">
    <location>
        <begin position="668"/>
        <end position="678"/>
    </location>
</feature>
<feature type="compositionally biased region" description="Low complexity" evidence="11">
    <location>
        <begin position="566"/>
        <end position="584"/>
    </location>
</feature>
<dbReference type="Pfam" id="PF00447">
    <property type="entry name" value="HSF_DNA-bind"/>
    <property type="match status" value="1"/>
</dbReference>
<feature type="region of interest" description="Disordered" evidence="11">
    <location>
        <begin position="542"/>
        <end position="868"/>
    </location>
</feature>
<evidence type="ECO:0000256" key="7">
    <source>
        <dbReference type="ARBA" id="ARBA00062447"/>
    </source>
</evidence>
<feature type="compositionally biased region" description="Low complexity" evidence="11">
    <location>
        <begin position="496"/>
        <end position="522"/>
    </location>
</feature>
<feature type="compositionally biased region" description="Pro residues" evidence="11">
    <location>
        <begin position="466"/>
        <end position="476"/>
    </location>
</feature>
<feature type="compositionally biased region" description="Low complexity" evidence="11">
    <location>
        <begin position="439"/>
        <end position="454"/>
    </location>
</feature>
<evidence type="ECO:0000256" key="11">
    <source>
        <dbReference type="SAM" id="MobiDB-lite"/>
    </source>
</evidence>